<dbReference type="SUPFAM" id="SSF52402">
    <property type="entry name" value="Adenine nucleotide alpha hydrolases-like"/>
    <property type="match status" value="1"/>
</dbReference>
<dbReference type="Gene3D" id="3.30.1330.40">
    <property type="entry name" value="RutC-like"/>
    <property type="match status" value="2"/>
</dbReference>
<organism evidence="14 15">
    <name type="scientific">Strigamia maritima</name>
    <name type="common">European centipede</name>
    <name type="synonym">Geophilus maritimus</name>
    <dbReference type="NCBI Taxonomy" id="126957"/>
    <lineage>
        <taxon>Eukaryota</taxon>
        <taxon>Metazoa</taxon>
        <taxon>Ecdysozoa</taxon>
        <taxon>Arthropoda</taxon>
        <taxon>Myriapoda</taxon>
        <taxon>Chilopoda</taxon>
        <taxon>Pleurostigmophora</taxon>
        <taxon>Geophilomorpha</taxon>
        <taxon>Linotaeniidae</taxon>
        <taxon>Strigamia</taxon>
    </lineage>
</organism>
<dbReference type="HOGENOM" id="CLU_010289_2_1_1"/>
<dbReference type="InterPro" id="IPR035959">
    <property type="entry name" value="RutC-like_sf"/>
</dbReference>
<dbReference type="EMBL" id="JH432064">
    <property type="status" value="NOT_ANNOTATED_CDS"/>
    <property type="molecule type" value="Genomic_DNA"/>
</dbReference>
<dbReference type="UniPathway" id="UPA00559"/>
<dbReference type="InterPro" id="IPR002761">
    <property type="entry name" value="Diphthami_syn_dom"/>
</dbReference>
<comment type="pathway">
    <text evidence="1">Protein modification; peptidyl-diphthamide biosynthesis.</text>
</comment>
<evidence type="ECO:0000256" key="11">
    <source>
        <dbReference type="ARBA" id="ARBA00032849"/>
    </source>
</evidence>
<evidence type="ECO:0000256" key="2">
    <source>
        <dbReference type="ARBA" id="ARBA00008496"/>
    </source>
</evidence>
<keyword evidence="6" id="KW-0547">Nucleotide-binding</keyword>
<evidence type="ECO:0000256" key="8">
    <source>
        <dbReference type="ARBA" id="ARBA00029814"/>
    </source>
</evidence>
<dbReference type="PhylomeDB" id="T1JCC9"/>
<dbReference type="FunFam" id="3.40.50.620:FF:000069">
    <property type="entry name" value="diphthine--ammonia ligase"/>
    <property type="match status" value="1"/>
</dbReference>
<accession>T1JCC9</accession>
<protein>
    <recommendedName>
        <fullName evidence="4">Diphthine--ammonia ligase</fullName>
        <ecNumber evidence="3">6.3.1.14</ecNumber>
    </recommendedName>
    <alternativeName>
        <fullName evidence="9">ATP-binding domain-containing protein 4</fullName>
    </alternativeName>
    <alternativeName>
        <fullName evidence="8">Diphthamide synthase</fullName>
    </alternativeName>
    <alternativeName>
        <fullName evidence="10">Diphthamide synthetase</fullName>
    </alternativeName>
    <alternativeName>
        <fullName evidence="11">Protein DPH6 homolog</fullName>
    </alternativeName>
</protein>
<dbReference type="FunFam" id="3.90.1490.10:FF:000001">
    <property type="entry name" value="Diphthine--ammonia ligase"/>
    <property type="match status" value="1"/>
</dbReference>
<dbReference type="SUPFAM" id="SSF55298">
    <property type="entry name" value="YjgF-like"/>
    <property type="match status" value="2"/>
</dbReference>
<dbReference type="eggNOG" id="KOG2316">
    <property type="taxonomic scope" value="Eukaryota"/>
</dbReference>
<evidence type="ECO:0000256" key="4">
    <source>
        <dbReference type="ARBA" id="ARBA00018426"/>
    </source>
</evidence>
<dbReference type="GO" id="GO:0017178">
    <property type="term" value="F:diphthine-ammonia ligase activity"/>
    <property type="evidence" value="ECO:0007669"/>
    <property type="project" value="UniProtKB-EC"/>
</dbReference>
<evidence type="ECO:0000256" key="10">
    <source>
        <dbReference type="ARBA" id="ARBA00031552"/>
    </source>
</evidence>
<keyword evidence="5" id="KW-0436">Ligase</keyword>
<evidence type="ECO:0000256" key="3">
    <source>
        <dbReference type="ARBA" id="ARBA00012089"/>
    </source>
</evidence>
<keyword evidence="15" id="KW-1185">Reference proteome</keyword>
<dbReference type="InterPro" id="IPR014729">
    <property type="entry name" value="Rossmann-like_a/b/a_fold"/>
</dbReference>
<evidence type="ECO:0000256" key="1">
    <source>
        <dbReference type="ARBA" id="ARBA00005156"/>
    </source>
</evidence>
<dbReference type="AlphaFoldDB" id="T1JCC9"/>
<evidence type="ECO:0000256" key="5">
    <source>
        <dbReference type="ARBA" id="ARBA00022598"/>
    </source>
</evidence>
<dbReference type="NCBIfam" id="TIGR00290">
    <property type="entry name" value="MJ0570_dom"/>
    <property type="match status" value="1"/>
</dbReference>
<dbReference type="Gene3D" id="3.40.50.620">
    <property type="entry name" value="HUPs"/>
    <property type="match status" value="1"/>
</dbReference>
<dbReference type="Gene3D" id="3.90.1490.10">
    <property type="entry name" value="putative n-type atp pyrophosphatase, domain 2"/>
    <property type="match status" value="1"/>
</dbReference>
<dbReference type="InterPro" id="IPR030662">
    <property type="entry name" value="DPH6/MJ0570"/>
</dbReference>
<dbReference type="CDD" id="cd01994">
    <property type="entry name" value="AANH_PF0828-like"/>
    <property type="match status" value="1"/>
</dbReference>
<dbReference type="Proteomes" id="UP000014500">
    <property type="component" value="Unassembled WGS sequence"/>
</dbReference>
<evidence type="ECO:0000256" key="7">
    <source>
        <dbReference type="ARBA" id="ARBA00022840"/>
    </source>
</evidence>
<sequence>MRVLSLISGGKDSCYCMLQCIASGHEIVALGNIKPTPGTDEMDSYMYQSVGHEVIALYAEALDLPLFQRETKGQTVNSTQTYEPSSNDEVEDLYQLLKEAREKIAFEGVSSGAILSNYQRVRVESVCLRLGLVSFAYLWQRDQKELLDEMISSDIKAIVIKTASLGLDPEKVLGVDICNLSQYFSSLNAKYQLNVCGEGGEYETLTLDCPLFKKKIEILDQEIVYITKDDYAPVAFLKIKKACLVDKCMTQELAEFHFKKPSDFVREFDSISDKTEQKIEKFVRTCAFSFDDISPHISIIKKKLWITGLLGREKSIRQSTEHVMQQISTLMHEKGLTMRNLIKINVYIKSMADYMELNAVYKEYFIVNPPVRACVEVPLPSNIQFVMDCQATFGETETLHVQSISNWAPANIGPYSQGVLDDNFIYTSGQIGLVPGLMTLIESSTQNQNSLILRHLTRVLKGVRENVSLKHVVVGFCYTTDGFVADSEWPPLFIPVVVAGLPRNADVEWQVIAQIDVEKVDINYTNVEIQNGVIEMTVCRCDCDNFILFKYRSGMEMMNLDDFKRGLELVDKELDVGYVQVFCIPDDNLEFYKLIEGFFKNCCVSVVPILRFERPDCHLIVFLHGLK</sequence>
<dbReference type="PANTHER" id="PTHR12196">
    <property type="entry name" value="DOMAIN OF UNKNOWN FUNCTION 71 DUF71 -CONTAINING PROTEIN"/>
    <property type="match status" value="1"/>
</dbReference>
<reference evidence="15" key="1">
    <citation type="submission" date="2011-05" db="EMBL/GenBank/DDBJ databases">
        <authorList>
            <person name="Richards S.R."/>
            <person name="Qu J."/>
            <person name="Jiang H."/>
            <person name="Jhangiani S.N."/>
            <person name="Agravi P."/>
            <person name="Goodspeed R."/>
            <person name="Gross S."/>
            <person name="Mandapat C."/>
            <person name="Jackson L."/>
            <person name="Mathew T."/>
            <person name="Pu L."/>
            <person name="Thornton R."/>
            <person name="Saada N."/>
            <person name="Wilczek-Boney K.B."/>
            <person name="Lee S."/>
            <person name="Kovar C."/>
            <person name="Wu Y."/>
            <person name="Scherer S.E."/>
            <person name="Worley K.C."/>
            <person name="Muzny D.M."/>
            <person name="Gibbs R."/>
        </authorList>
    </citation>
    <scope>NUCLEOTIDE SEQUENCE</scope>
    <source>
        <strain evidence="15">Brora</strain>
    </source>
</reference>
<dbReference type="Pfam" id="PF01042">
    <property type="entry name" value="Ribonuc_L-PSP"/>
    <property type="match status" value="2"/>
</dbReference>
<dbReference type="PANTHER" id="PTHR12196:SF2">
    <property type="entry name" value="DIPHTHINE--AMMONIA LIGASE"/>
    <property type="match status" value="1"/>
</dbReference>
<dbReference type="EC" id="6.3.1.14" evidence="3"/>
<dbReference type="STRING" id="126957.T1JCC9"/>
<proteinExistence type="inferred from homology"/>
<evidence type="ECO:0000256" key="12">
    <source>
        <dbReference type="ARBA" id="ARBA00048108"/>
    </source>
</evidence>
<evidence type="ECO:0000313" key="14">
    <source>
        <dbReference type="EnsemblMetazoa" id="SMAR011439-PA"/>
    </source>
</evidence>
<dbReference type="eggNOG" id="KOG2317">
    <property type="taxonomic scope" value="Eukaryota"/>
</dbReference>
<name>T1JCC9_STRMM</name>
<dbReference type="GO" id="GO:0005524">
    <property type="term" value="F:ATP binding"/>
    <property type="evidence" value="ECO:0007669"/>
    <property type="project" value="UniProtKB-KW"/>
</dbReference>
<dbReference type="InterPro" id="IPR006175">
    <property type="entry name" value="YjgF/YER057c/UK114"/>
</dbReference>
<evidence type="ECO:0000259" key="13">
    <source>
        <dbReference type="Pfam" id="PF01902"/>
    </source>
</evidence>
<comment type="similarity">
    <text evidence="2">Belongs to the Diphthine--ammonia ligase family.</text>
</comment>
<comment type="catalytic activity">
    <reaction evidence="12">
        <text>diphthine-[translation elongation factor 2] + NH4(+) + ATP = diphthamide-[translation elongation factor 2] + AMP + diphosphate + H(+)</text>
        <dbReference type="Rhea" id="RHEA:19753"/>
        <dbReference type="Rhea" id="RHEA-COMP:10172"/>
        <dbReference type="Rhea" id="RHEA-COMP:10174"/>
        <dbReference type="ChEBI" id="CHEBI:15378"/>
        <dbReference type="ChEBI" id="CHEBI:16692"/>
        <dbReference type="ChEBI" id="CHEBI:28938"/>
        <dbReference type="ChEBI" id="CHEBI:30616"/>
        <dbReference type="ChEBI" id="CHEBI:33019"/>
        <dbReference type="ChEBI" id="CHEBI:82696"/>
        <dbReference type="ChEBI" id="CHEBI:456215"/>
        <dbReference type="EC" id="6.3.1.14"/>
    </reaction>
</comment>
<dbReference type="CDD" id="cd06156">
    <property type="entry name" value="eu_AANH_C_2"/>
    <property type="match status" value="1"/>
</dbReference>
<dbReference type="GO" id="GO:0017183">
    <property type="term" value="P:protein histidyl modification to diphthamide"/>
    <property type="evidence" value="ECO:0007669"/>
    <property type="project" value="UniProtKB-UniPathway"/>
</dbReference>
<reference evidence="14" key="2">
    <citation type="submission" date="2015-02" db="UniProtKB">
        <authorList>
            <consortium name="EnsemblMetazoa"/>
        </authorList>
    </citation>
    <scope>IDENTIFICATION</scope>
</reference>
<dbReference type="OMA" id="HCRLAQS"/>
<dbReference type="Pfam" id="PF01902">
    <property type="entry name" value="Diphthami_syn_2"/>
    <property type="match status" value="1"/>
</dbReference>
<evidence type="ECO:0000256" key="6">
    <source>
        <dbReference type="ARBA" id="ARBA00022741"/>
    </source>
</evidence>
<keyword evidence="7" id="KW-0067">ATP-binding</keyword>
<evidence type="ECO:0000256" key="9">
    <source>
        <dbReference type="ARBA" id="ARBA00031202"/>
    </source>
</evidence>
<dbReference type="EnsemblMetazoa" id="SMAR011439-RA">
    <property type="protein sequence ID" value="SMAR011439-PA"/>
    <property type="gene ID" value="SMAR011439"/>
</dbReference>
<feature type="domain" description="Diphthamide synthase" evidence="13">
    <location>
        <begin position="1"/>
        <end position="229"/>
    </location>
</feature>
<evidence type="ECO:0000313" key="15">
    <source>
        <dbReference type="Proteomes" id="UP000014500"/>
    </source>
</evidence>